<dbReference type="Proteomes" id="UP001231124">
    <property type="component" value="Unassembled WGS sequence"/>
</dbReference>
<sequence length="116" mass="11937">MPSLLHRHALSAAALAMLLTGGVALAQNPDAPLRKQDSDPALPPASQTPPDRVRPSADAPPQDQNLSDKLQKNDGVIKPPSDGAASGTVVKPDQSGTMPVIKPGELPGRQPGTEAK</sequence>
<keyword evidence="2" id="KW-0732">Signal</keyword>
<accession>A0ABU0HWZ0</accession>
<feature type="region of interest" description="Disordered" evidence="1">
    <location>
        <begin position="29"/>
        <end position="116"/>
    </location>
</feature>
<feature type="signal peptide" evidence="2">
    <location>
        <begin position="1"/>
        <end position="26"/>
    </location>
</feature>
<comment type="caution">
    <text evidence="3">The sequence shown here is derived from an EMBL/GenBank/DDBJ whole genome shotgun (WGS) entry which is preliminary data.</text>
</comment>
<dbReference type="RefSeq" id="WP_238201617.1">
    <property type="nucleotide sequence ID" value="NZ_BPQE01000004.1"/>
</dbReference>
<name>A0ABU0HWZ0_9HYPH</name>
<proteinExistence type="predicted"/>
<feature type="chain" id="PRO_5045999203" description="Serine/threonine protein kinase" evidence="2">
    <location>
        <begin position="27"/>
        <end position="116"/>
    </location>
</feature>
<dbReference type="EMBL" id="JAUSVP010000003">
    <property type="protein sequence ID" value="MDQ0446852.1"/>
    <property type="molecule type" value="Genomic_DNA"/>
</dbReference>
<evidence type="ECO:0000256" key="2">
    <source>
        <dbReference type="SAM" id="SignalP"/>
    </source>
</evidence>
<evidence type="ECO:0000313" key="4">
    <source>
        <dbReference type="Proteomes" id="UP001231124"/>
    </source>
</evidence>
<reference evidence="3 4" key="1">
    <citation type="submission" date="2023-07" db="EMBL/GenBank/DDBJ databases">
        <title>Genomic Encyclopedia of Type Strains, Phase IV (KMG-IV): sequencing the most valuable type-strain genomes for metagenomic binning, comparative biology and taxonomic classification.</title>
        <authorList>
            <person name="Goeker M."/>
        </authorList>
    </citation>
    <scope>NUCLEOTIDE SEQUENCE [LARGE SCALE GENOMIC DNA]</scope>
    <source>
        <strain evidence="3 4">DSM 19013</strain>
    </source>
</reference>
<evidence type="ECO:0008006" key="5">
    <source>
        <dbReference type="Google" id="ProtNLM"/>
    </source>
</evidence>
<organism evidence="3 4">
    <name type="scientific">Methylobacterium aerolatum</name>
    <dbReference type="NCBI Taxonomy" id="418708"/>
    <lineage>
        <taxon>Bacteria</taxon>
        <taxon>Pseudomonadati</taxon>
        <taxon>Pseudomonadota</taxon>
        <taxon>Alphaproteobacteria</taxon>
        <taxon>Hyphomicrobiales</taxon>
        <taxon>Methylobacteriaceae</taxon>
        <taxon>Methylobacterium</taxon>
    </lineage>
</organism>
<evidence type="ECO:0000313" key="3">
    <source>
        <dbReference type="EMBL" id="MDQ0446852.1"/>
    </source>
</evidence>
<gene>
    <name evidence="3" type="ORF">QO012_001343</name>
</gene>
<evidence type="ECO:0000256" key="1">
    <source>
        <dbReference type="SAM" id="MobiDB-lite"/>
    </source>
</evidence>
<keyword evidence="4" id="KW-1185">Reference proteome</keyword>
<protein>
    <recommendedName>
        <fullName evidence="5">Serine/threonine protein kinase</fullName>
    </recommendedName>
</protein>